<name>A0A2K3KAC3_TRIPR</name>
<evidence type="ECO:0000313" key="2">
    <source>
        <dbReference type="Proteomes" id="UP000236291"/>
    </source>
</evidence>
<dbReference type="Proteomes" id="UP000236291">
    <property type="component" value="Unassembled WGS sequence"/>
</dbReference>
<gene>
    <name evidence="1" type="ORF">L195_g053410</name>
</gene>
<organism evidence="1 2">
    <name type="scientific">Trifolium pratense</name>
    <name type="common">Red clover</name>
    <dbReference type="NCBI Taxonomy" id="57577"/>
    <lineage>
        <taxon>Eukaryota</taxon>
        <taxon>Viridiplantae</taxon>
        <taxon>Streptophyta</taxon>
        <taxon>Embryophyta</taxon>
        <taxon>Tracheophyta</taxon>
        <taxon>Spermatophyta</taxon>
        <taxon>Magnoliopsida</taxon>
        <taxon>eudicotyledons</taxon>
        <taxon>Gunneridae</taxon>
        <taxon>Pentapetalae</taxon>
        <taxon>rosids</taxon>
        <taxon>fabids</taxon>
        <taxon>Fabales</taxon>
        <taxon>Fabaceae</taxon>
        <taxon>Papilionoideae</taxon>
        <taxon>50 kb inversion clade</taxon>
        <taxon>NPAAA clade</taxon>
        <taxon>Hologalegina</taxon>
        <taxon>IRL clade</taxon>
        <taxon>Trifolieae</taxon>
        <taxon>Trifolium</taxon>
    </lineage>
</organism>
<dbReference type="InterPro" id="IPR027417">
    <property type="entry name" value="P-loop_NTPase"/>
</dbReference>
<dbReference type="AlphaFoldDB" id="A0A2K3KAC3"/>
<dbReference type="Gene3D" id="3.40.50.300">
    <property type="entry name" value="P-loop containing nucleotide triphosphate hydrolases"/>
    <property type="match status" value="1"/>
</dbReference>
<accession>A0A2K3KAC3</accession>
<reference evidence="1 2" key="1">
    <citation type="journal article" date="2014" name="Am. J. Bot.">
        <title>Genome assembly and annotation for red clover (Trifolium pratense; Fabaceae).</title>
        <authorList>
            <person name="Istvanek J."/>
            <person name="Jaros M."/>
            <person name="Krenek A."/>
            <person name="Repkova J."/>
        </authorList>
    </citation>
    <scope>NUCLEOTIDE SEQUENCE [LARGE SCALE GENOMIC DNA]</scope>
    <source>
        <strain evidence="2">cv. Tatra</strain>
        <tissue evidence="1">Young leaves</tissue>
    </source>
</reference>
<protein>
    <submittedName>
        <fullName evidence="1">Dynamin-related protein 5a-like</fullName>
    </submittedName>
</protein>
<comment type="caution">
    <text evidence="1">The sequence shown here is derived from an EMBL/GenBank/DDBJ whole genome shotgun (WGS) entry which is preliminary data.</text>
</comment>
<reference evidence="1 2" key="2">
    <citation type="journal article" date="2017" name="Front. Plant Sci.">
        <title>Gene Classification and Mining of Molecular Markers Useful in Red Clover (Trifolium pratense) Breeding.</title>
        <authorList>
            <person name="Istvanek J."/>
            <person name="Dluhosova J."/>
            <person name="Dluhos P."/>
            <person name="Patkova L."/>
            <person name="Nedelnik J."/>
            <person name="Repkova J."/>
        </authorList>
    </citation>
    <scope>NUCLEOTIDE SEQUENCE [LARGE SCALE GENOMIC DNA]</scope>
    <source>
        <strain evidence="2">cv. Tatra</strain>
        <tissue evidence="1">Young leaves</tissue>
    </source>
</reference>
<feature type="non-terminal residue" evidence="1">
    <location>
        <position position="1"/>
    </location>
</feature>
<sequence length="44" mass="5145">GIVTRRPLVLQLQKIDEGSREYAEFLHLPRKRFTDFAYSTSAYA</sequence>
<proteinExistence type="predicted"/>
<dbReference type="EMBL" id="ASHM01089853">
    <property type="protein sequence ID" value="PNX63250.1"/>
    <property type="molecule type" value="Genomic_DNA"/>
</dbReference>
<dbReference type="STRING" id="57577.A0A2K3KAC3"/>
<evidence type="ECO:0000313" key="1">
    <source>
        <dbReference type="EMBL" id="PNX63250.1"/>
    </source>
</evidence>